<dbReference type="SMART" id="SM00710">
    <property type="entry name" value="PbH1"/>
    <property type="match status" value="4"/>
</dbReference>
<evidence type="ECO:0000259" key="3">
    <source>
        <dbReference type="Pfam" id="PF13229"/>
    </source>
</evidence>
<keyword evidence="1" id="KW-1133">Transmembrane helix</keyword>
<dbReference type="Gene3D" id="2.160.20.10">
    <property type="entry name" value="Single-stranded right-handed beta-helix, Pectin lyase-like"/>
    <property type="match status" value="2"/>
</dbReference>
<dbReference type="InterPro" id="IPR032109">
    <property type="entry name" value="Big_3_5"/>
</dbReference>
<sequence>MKLARVLSSLSLAVLAVTGSAAHSQANVVENEPSVLYVNAQTGSDSNSGSSSSPLKTIQAAVNKANSNNQKSIGTKIIVSAGVYRESVNVDPISGMTSAPLTIEAAQNGTAIIDASEVLTGWSADPQYSGAYVANWTPTQTTCALPSGWPSVQPITLHTEILFVNSIAMTQVLAYSDLKPGTFFVNTSDGTVHMWPPANVDPSSATVEVGTRSKTMSVVGRSNIVLRGLVFEHANDCINTSGSTVTSSSNVLLDAVQANWNNWGGLGVFSSSNVTVQNSVGSYNGGLGFQGTRDQSILYSNNETDYNNWRGAQGTLYDWASGGTKLFQMRTTTVQGHSSYNNQAQGLWFDTDNQNITIDNATLVGSYNAALQLERNEGPISLQNSHLCSSGKGLNVLTTEALTVKNNVFYNNGATNKFEAQFYLAGSAGGINITNWQTGQVYNLITTGTVMSGNTFIDAAPGQFVFGTYLSGSDWTDFTSTLNSGNNTWYDSATPSAFRIVNGKNVDLTGWQSATGADYNSIWGAPTSSPASECIAPPAAYPDFHVSVDSSSYSMTSGRATATVRVESFNFGPVTLSVSGLPAGVTASFSNPSLTSGYSILTLTASSNSVAQTVPVNLWAVSGDRAHSATIKLTVNANPAVIGTTTTVNSSASTVNENSPVTLTASVKQTSGSTAPSGSVTFFNGGTSLGTASLSGGTASLSTSALPAGSNSITAEYAGNSTFNASTSSAITVNVNSGTVNTTTTLAASASSIAQNSPVTFTAGVKPASGTSSATGTITFYNGATTLGTATLSSGSATFTTSALPVGSNSITASYSGTSGFTSSTSGAVSVSVNASVVSTTATLISSSSTITENSPVTLTATIKQNSGTTAPTGTVTFYNGTISLGSATLSGGAASIATSALPVGTDSVSAAYSGAVTFNASSSNIVAITVNSSSPSVVNTVTTVVPSATSVTQNSPLTVVVTVKQASGTTVPVGSVNVYNGSAVVATGSVIAGTATLTIPSLPTGTDTIAAFYSGSSAFNPSTSGPVAITVNPIVVNTSTSLTASSASIVENAPLTLTALVKQSSGTATPTGSVNFYNGTTKIGTAVLSAGGATLTTAGLPAGTASISATFLGGPVFTASSSNAITIKISPLAFSTTTTLTASSSNIARGSALTFTADVKVANSTSLPTGTVTFFDASQAIGTASLSSGVATLTSSTLPAGTQTVTATYSGTTLYRQSTSNAVTVAISAPATEGPSTATVATSTVLASSAQQADQGFTIALTATVKPSNGSTLPTGTVDFNVGNKKIGSASLSSGRAYLTTSSLPTGDDPITATYMGNSSFGASTSSLVTVKIQGPDFTVEATPSSVSTTPGQSVDVSLRITPMDGFNQSPSMTCTGLPAGSTCTFGSAAKQSDGTSTVKMTIHTAPVTTSSNSAGRSRAPLALAFLPLLLWISSKRRKEFHRLLSLSMLLIVIVAFGGSVIGCGGHSSSSQLTSSSTTVNVTVNAQTSTGLRHTASVALTLM</sequence>
<feature type="domain" description="Right handed beta helix" evidence="3">
    <location>
        <begin position="245"/>
        <end position="409"/>
    </location>
</feature>
<feature type="domain" description="Bacterial Ig-like" evidence="4">
    <location>
        <begin position="1141"/>
        <end position="1228"/>
    </location>
</feature>
<feature type="domain" description="Bacterial Ig-like" evidence="4">
    <location>
        <begin position="747"/>
        <end position="834"/>
    </location>
</feature>
<dbReference type="RefSeq" id="WP_348261614.1">
    <property type="nucleotide sequence ID" value="NZ_CP121196.1"/>
</dbReference>
<feature type="signal peptide" evidence="2">
    <location>
        <begin position="1"/>
        <end position="26"/>
    </location>
</feature>
<dbReference type="Gene3D" id="2.60.40.10">
    <property type="entry name" value="Immunoglobulins"/>
    <property type="match status" value="7"/>
</dbReference>
<dbReference type="EMBL" id="CP121196">
    <property type="protein sequence ID" value="XBH16385.1"/>
    <property type="molecule type" value="Genomic_DNA"/>
</dbReference>
<feature type="domain" description="Bacterial Ig-like" evidence="4">
    <location>
        <begin position="649"/>
        <end position="736"/>
    </location>
</feature>
<dbReference type="InterPro" id="IPR012334">
    <property type="entry name" value="Pectin_lyas_fold"/>
</dbReference>
<feature type="domain" description="Bacterial Ig-like" evidence="4">
    <location>
        <begin position="947"/>
        <end position="1033"/>
    </location>
</feature>
<dbReference type="InterPro" id="IPR013783">
    <property type="entry name" value="Ig-like_fold"/>
</dbReference>
<feature type="chain" id="PRO_5043828958" evidence="2">
    <location>
        <begin position="27"/>
        <end position="1504"/>
    </location>
</feature>
<evidence type="ECO:0000256" key="1">
    <source>
        <dbReference type="SAM" id="Phobius"/>
    </source>
</evidence>
<evidence type="ECO:0000256" key="2">
    <source>
        <dbReference type="SAM" id="SignalP"/>
    </source>
</evidence>
<feature type="transmembrane region" description="Helical" evidence="1">
    <location>
        <begin position="1448"/>
        <end position="1469"/>
    </location>
</feature>
<gene>
    <name evidence="5" type="ORF">P8935_17650</name>
</gene>
<evidence type="ECO:0000259" key="4">
    <source>
        <dbReference type="Pfam" id="PF16640"/>
    </source>
</evidence>
<dbReference type="InterPro" id="IPR006626">
    <property type="entry name" value="PbH1"/>
</dbReference>
<dbReference type="InterPro" id="IPR011050">
    <property type="entry name" value="Pectin_lyase_fold/virulence"/>
</dbReference>
<accession>A0AAU7DH06</accession>
<name>A0AAU7DH06_9BACT</name>
<evidence type="ECO:0000313" key="5">
    <source>
        <dbReference type="EMBL" id="XBH16385.1"/>
    </source>
</evidence>
<dbReference type="SUPFAM" id="SSF51126">
    <property type="entry name" value="Pectin lyase-like"/>
    <property type="match status" value="1"/>
</dbReference>
<keyword evidence="1" id="KW-0812">Transmembrane</keyword>
<dbReference type="PANTHER" id="PTHR36453:SF1">
    <property type="entry name" value="RIGHT HANDED BETA HELIX DOMAIN-CONTAINING PROTEIN"/>
    <property type="match status" value="1"/>
</dbReference>
<feature type="domain" description="Bacterial Ig-like" evidence="4">
    <location>
        <begin position="1043"/>
        <end position="1130"/>
    </location>
</feature>
<dbReference type="PANTHER" id="PTHR36453">
    <property type="entry name" value="SECRETED PROTEIN-RELATED"/>
    <property type="match status" value="1"/>
</dbReference>
<keyword evidence="2" id="KW-0732">Signal</keyword>
<keyword evidence="1" id="KW-0472">Membrane</keyword>
<dbReference type="InterPro" id="IPR039448">
    <property type="entry name" value="Beta_helix"/>
</dbReference>
<protein>
    <submittedName>
        <fullName evidence="5">Ig-like domain repeat protein</fullName>
    </submittedName>
</protein>
<feature type="domain" description="Bacterial Ig-like" evidence="4">
    <location>
        <begin position="1248"/>
        <end position="1334"/>
    </location>
</feature>
<proteinExistence type="predicted"/>
<reference evidence="5" key="1">
    <citation type="submission" date="2023-03" db="EMBL/GenBank/DDBJ databases">
        <title>Edaphobacter sp.</title>
        <authorList>
            <person name="Huber K.J."/>
            <person name="Papendorf J."/>
            <person name="Pilke C."/>
            <person name="Bunk B."/>
            <person name="Sproeer C."/>
            <person name="Pester M."/>
        </authorList>
    </citation>
    <scope>NUCLEOTIDE SEQUENCE</scope>
    <source>
        <strain evidence="5">DSM 110680</strain>
    </source>
</reference>
<organism evidence="5">
    <name type="scientific">Telmatobacter sp. DSM 110680</name>
    <dbReference type="NCBI Taxonomy" id="3036704"/>
    <lineage>
        <taxon>Bacteria</taxon>
        <taxon>Pseudomonadati</taxon>
        <taxon>Acidobacteriota</taxon>
        <taxon>Terriglobia</taxon>
        <taxon>Terriglobales</taxon>
        <taxon>Acidobacteriaceae</taxon>
        <taxon>Telmatobacter</taxon>
    </lineage>
</organism>
<dbReference type="Pfam" id="PF16640">
    <property type="entry name" value="Big_3_5"/>
    <property type="match status" value="7"/>
</dbReference>
<feature type="domain" description="Bacterial Ig-like" evidence="4">
    <location>
        <begin position="846"/>
        <end position="932"/>
    </location>
</feature>
<dbReference type="Pfam" id="PF13229">
    <property type="entry name" value="Beta_helix"/>
    <property type="match status" value="1"/>
</dbReference>